<sequence>MNQVSYSGESFLTTDEGADALLLLVASFDDGDNSEMVERAVKNDARTVTVQLIVGSRSALTGIPEDLAAEPDSTDVLSELRDRARSLSTQLEQEYADACAAMEYGWDDIYAR</sequence>
<evidence type="ECO:0000313" key="1">
    <source>
        <dbReference type="EMBL" id="SDK74580.1"/>
    </source>
</evidence>
<dbReference type="Proteomes" id="UP000198701">
    <property type="component" value="Unassembled WGS sequence"/>
</dbReference>
<accession>A0A1G9EEJ4</accession>
<organism evidence="1 2">
    <name type="scientific">Cryobacterium psychrotolerans</name>
    <dbReference type="NCBI Taxonomy" id="386301"/>
    <lineage>
        <taxon>Bacteria</taxon>
        <taxon>Bacillati</taxon>
        <taxon>Actinomycetota</taxon>
        <taxon>Actinomycetes</taxon>
        <taxon>Micrococcales</taxon>
        <taxon>Microbacteriaceae</taxon>
        <taxon>Cryobacterium</taxon>
    </lineage>
</organism>
<dbReference type="RefSeq" id="WP_092323877.1">
    <property type="nucleotide sequence ID" value="NZ_FNFU01000012.1"/>
</dbReference>
<dbReference type="OrthoDB" id="5119511at2"/>
<dbReference type="EMBL" id="FNFU01000012">
    <property type="protein sequence ID" value="SDK74580.1"/>
    <property type="molecule type" value="Genomic_DNA"/>
</dbReference>
<gene>
    <name evidence="1" type="ORF">SAMN05216282_11219</name>
</gene>
<name>A0A1G9EEJ4_9MICO</name>
<dbReference type="AlphaFoldDB" id="A0A1G9EEJ4"/>
<protein>
    <submittedName>
        <fullName evidence="1">Uncharacterized protein</fullName>
    </submittedName>
</protein>
<reference evidence="1 2" key="1">
    <citation type="submission" date="2016-10" db="EMBL/GenBank/DDBJ databases">
        <authorList>
            <person name="de Groot N.N."/>
        </authorList>
    </citation>
    <scope>NUCLEOTIDE SEQUENCE [LARGE SCALE GENOMIC DNA]</scope>
    <source>
        <strain evidence="1 2">CGMCC 1.5382</strain>
    </source>
</reference>
<evidence type="ECO:0000313" key="2">
    <source>
        <dbReference type="Proteomes" id="UP000198701"/>
    </source>
</evidence>
<keyword evidence="2" id="KW-1185">Reference proteome</keyword>
<proteinExistence type="predicted"/>